<accession>A0A4U6WYX6</accession>
<sequence length="64" mass="6705">MKFSAVLFFVASVAAIAVDTSVSPELSAPGRYGVDCGSCDRLHFCPGKPNNNFECQADGCCGDK</sequence>
<dbReference type="OrthoDB" id="4811990at2759"/>
<keyword evidence="1" id="KW-0732">Signal</keyword>
<dbReference type="Proteomes" id="UP000310108">
    <property type="component" value="Unassembled WGS sequence"/>
</dbReference>
<feature type="chain" id="PRO_5020394839" evidence="1">
    <location>
        <begin position="16"/>
        <end position="64"/>
    </location>
</feature>
<dbReference type="EMBL" id="PJEX01001098">
    <property type="protein sequence ID" value="TKW48371.1"/>
    <property type="molecule type" value="Genomic_DNA"/>
</dbReference>
<dbReference type="AlphaFoldDB" id="A0A4U6WYX6"/>
<reference evidence="2 3" key="1">
    <citation type="journal article" date="2019" name="PLoS ONE">
        <title>Comparative genome analysis indicates high evolutionary potential of pathogenicity genes in Colletotrichum tanaceti.</title>
        <authorList>
            <person name="Lelwala R.V."/>
            <person name="Korhonen P.K."/>
            <person name="Young N.D."/>
            <person name="Scott J.B."/>
            <person name="Ades P.A."/>
            <person name="Gasser R.B."/>
            <person name="Taylor P.W.J."/>
        </authorList>
    </citation>
    <scope>NUCLEOTIDE SEQUENCE [LARGE SCALE GENOMIC DNA]</scope>
    <source>
        <strain evidence="2">BRIP57314</strain>
    </source>
</reference>
<evidence type="ECO:0000313" key="3">
    <source>
        <dbReference type="Proteomes" id="UP000310108"/>
    </source>
</evidence>
<gene>
    <name evidence="2" type="ORF">CTA1_2926</name>
</gene>
<organism evidence="2 3">
    <name type="scientific">Colletotrichum tanaceti</name>
    <dbReference type="NCBI Taxonomy" id="1306861"/>
    <lineage>
        <taxon>Eukaryota</taxon>
        <taxon>Fungi</taxon>
        <taxon>Dikarya</taxon>
        <taxon>Ascomycota</taxon>
        <taxon>Pezizomycotina</taxon>
        <taxon>Sordariomycetes</taxon>
        <taxon>Hypocreomycetidae</taxon>
        <taxon>Glomerellales</taxon>
        <taxon>Glomerellaceae</taxon>
        <taxon>Colletotrichum</taxon>
        <taxon>Colletotrichum destructivum species complex</taxon>
    </lineage>
</organism>
<protein>
    <submittedName>
        <fullName evidence="2">Uncharacterized protein</fullName>
    </submittedName>
</protein>
<name>A0A4U6WYX6_9PEZI</name>
<evidence type="ECO:0000256" key="1">
    <source>
        <dbReference type="SAM" id="SignalP"/>
    </source>
</evidence>
<proteinExistence type="predicted"/>
<keyword evidence="3" id="KW-1185">Reference proteome</keyword>
<comment type="caution">
    <text evidence="2">The sequence shown here is derived from an EMBL/GenBank/DDBJ whole genome shotgun (WGS) entry which is preliminary data.</text>
</comment>
<feature type="signal peptide" evidence="1">
    <location>
        <begin position="1"/>
        <end position="15"/>
    </location>
</feature>
<evidence type="ECO:0000313" key="2">
    <source>
        <dbReference type="EMBL" id="TKW48371.1"/>
    </source>
</evidence>